<dbReference type="GO" id="GO:0003700">
    <property type="term" value="F:DNA-binding transcription factor activity"/>
    <property type="evidence" value="ECO:0007669"/>
    <property type="project" value="TreeGrafter"/>
</dbReference>
<dbReference type="GO" id="GO:0005634">
    <property type="term" value="C:nucleus"/>
    <property type="evidence" value="ECO:0007669"/>
    <property type="project" value="UniProtKB-SubCell"/>
</dbReference>
<keyword evidence="6" id="KW-0539">Nucleus</keyword>
<name>A0A1Q3BZQ3_CEPFO</name>
<dbReference type="STRING" id="3775.A0A1Q3BZQ3"/>
<evidence type="ECO:0000256" key="1">
    <source>
        <dbReference type="ARBA" id="ARBA00004123"/>
    </source>
</evidence>
<evidence type="ECO:0000256" key="3">
    <source>
        <dbReference type="ARBA" id="ARBA00023015"/>
    </source>
</evidence>
<evidence type="ECO:0000259" key="8">
    <source>
        <dbReference type="PROSITE" id="PS50888"/>
    </source>
</evidence>
<dbReference type="Gene3D" id="4.10.280.10">
    <property type="entry name" value="Helix-loop-helix DNA-binding domain"/>
    <property type="match status" value="1"/>
</dbReference>
<comment type="subunit">
    <text evidence="2">Homodimer.</text>
</comment>
<dbReference type="GO" id="GO:0043565">
    <property type="term" value="F:sequence-specific DNA binding"/>
    <property type="evidence" value="ECO:0007669"/>
    <property type="project" value="TreeGrafter"/>
</dbReference>
<sequence>MFSFHLYHASRPSYHRRTMHIMDPFENIPLQTNSFESHDFIHDPNFDQLIDLIRGENEDAITCFDYDYISNYYVDNQFDPTPIDTLDFNDIVVADSNHGFNNGEEESSRTTTTTATTITTTSTTPNTRKMKVDRSKTLVSERRRRRGMKEMLYALRSLVPNITKMDKASIVGDAVLYIQDLQMKAKNLKAEIAALEAYQESIQNPKKSPVTTRNNPIFKKIIQMDVFQVEERGYYVRLACTKGEGVVVSLYKALESLTSFNVQNSNLATLSERLVLTSTLYVREEGLMIMNLPNLKLWVTEALINQGFEFLTPN</sequence>
<organism evidence="9 10">
    <name type="scientific">Cephalotus follicularis</name>
    <name type="common">Albany pitcher plant</name>
    <dbReference type="NCBI Taxonomy" id="3775"/>
    <lineage>
        <taxon>Eukaryota</taxon>
        <taxon>Viridiplantae</taxon>
        <taxon>Streptophyta</taxon>
        <taxon>Embryophyta</taxon>
        <taxon>Tracheophyta</taxon>
        <taxon>Spermatophyta</taxon>
        <taxon>Magnoliopsida</taxon>
        <taxon>eudicotyledons</taxon>
        <taxon>Gunneridae</taxon>
        <taxon>Pentapetalae</taxon>
        <taxon>rosids</taxon>
        <taxon>fabids</taxon>
        <taxon>Oxalidales</taxon>
        <taxon>Cephalotaceae</taxon>
        <taxon>Cephalotus</taxon>
    </lineage>
</organism>
<evidence type="ECO:0000313" key="9">
    <source>
        <dbReference type="EMBL" id="GAV73446.1"/>
    </source>
</evidence>
<dbReference type="OrthoDB" id="1886792at2759"/>
<dbReference type="SUPFAM" id="SSF47459">
    <property type="entry name" value="HLH, helix-loop-helix DNA-binding domain"/>
    <property type="match status" value="1"/>
</dbReference>
<evidence type="ECO:0000256" key="5">
    <source>
        <dbReference type="ARBA" id="ARBA00023163"/>
    </source>
</evidence>
<dbReference type="PANTHER" id="PTHR31945:SF17">
    <property type="entry name" value="TRANSCRIPTION FACTOR FER-LIKE IRON DEFICIENCY-INDUCED TRANSCRIPTION FACTOR"/>
    <property type="match status" value="1"/>
</dbReference>
<dbReference type="Pfam" id="PF00010">
    <property type="entry name" value="HLH"/>
    <property type="match status" value="1"/>
</dbReference>
<keyword evidence="3" id="KW-0805">Transcription regulation</keyword>
<keyword evidence="4" id="KW-0238">DNA-binding</keyword>
<gene>
    <name evidence="9" type="ORF">CFOL_v3_16932</name>
</gene>
<keyword evidence="10" id="KW-1185">Reference proteome</keyword>
<evidence type="ECO:0000256" key="7">
    <source>
        <dbReference type="SAM" id="MobiDB-lite"/>
    </source>
</evidence>
<protein>
    <submittedName>
        <fullName evidence="9">HLH domain-containing protein</fullName>
    </submittedName>
</protein>
<dbReference type="InterPro" id="IPR036638">
    <property type="entry name" value="HLH_DNA-bd_sf"/>
</dbReference>
<accession>A0A1Q3BZQ3</accession>
<keyword evidence="5" id="KW-0804">Transcription</keyword>
<dbReference type="FunCoup" id="A0A1Q3BZQ3">
    <property type="interactions" value="202"/>
</dbReference>
<evidence type="ECO:0000256" key="6">
    <source>
        <dbReference type="ARBA" id="ARBA00023242"/>
    </source>
</evidence>
<dbReference type="FunFam" id="4.10.280.10:FF:000096">
    <property type="entry name" value="Basic helix-loop-helix (BHLH) DNA-binding superfamily protein"/>
    <property type="match status" value="1"/>
</dbReference>
<comment type="caution">
    <text evidence="9">The sequence shown here is derived from an EMBL/GenBank/DDBJ whole genome shotgun (WGS) entry which is preliminary data.</text>
</comment>
<dbReference type="InParanoid" id="A0A1Q3BZQ3"/>
<feature type="region of interest" description="Disordered" evidence="7">
    <location>
        <begin position="99"/>
        <end position="127"/>
    </location>
</feature>
<dbReference type="InterPro" id="IPR011598">
    <property type="entry name" value="bHLH_dom"/>
</dbReference>
<dbReference type="EMBL" id="BDDD01001109">
    <property type="protein sequence ID" value="GAV73446.1"/>
    <property type="molecule type" value="Genomic_DNA"/>
</dbReference>
<feature type="domain" description="BHLH" evidence="8">
    <location>
        <begin position="132"/>
        <end position="181"/>
    </location>
</feature>
<feature type="compositionally biased region" description="Low complexity" evidence="7">
    <location>
        <begin position="110"/>
        <end position="127"/>
    </location>
</feature>
<proteinExistence type="predicted"/>
<evidence type="ECO:0000313" key="10">
    <source>
        <dbReference type="Proteomes" id="UP000187406"/>
    </source>
</evidence>
<comment type="subcellular location">
    <subcellularLocation>
        <location evidence="1">Nucleus</location>
    </subcellularLocation>
</comment>
<dbReference type="GO" id="GO:0046983">
    <property type="term" value="F:protein dimerization activity"/>
    <property type="evidence" value="ECO:0007669"/>
    <property type="project" value="InterPro"/>
</dbReference>
<reference evidence="10" key="1">
    <citation type="submission" date="2016-04" db="EMBL/GenBank/DDBJ databases">
        <title>Cephalotus genome sequencing.</title>
        <authorList>
            <person name="Fukushima K."/>
            <person name="Hasebe M."/>
            <person name="Fang X."/>
        </authorList>
    </citation>
    <scope>NUCLEOTIDE SEQUENCE [LARGE SCALE GENOMIC DNA]</scope>
    <source>
        <strain evidence="10">cv. St1</strain>
    </source>
</reference>
<dbReference type="Proteomes" id="UP000187406">
    <property type="component" value="Unassembled WGS sequence"/>
</dbReference>
<dbReference type="PROSITE" id="PS50888">
    <property type="entry name" value="BHLH"/>
    <property type="match status" value="1"/>
</dbReference>
<dbReference type="AlphaFoldDB" id="A0A1Q3BZQ3"/>
<dbReference type="PANTHER" id="PTHR31945">
    <property type="entry name" value="TRANSCRIPTION FACTOR SCREAM2-RELATED"/>
    <property type="match status" value="1"/>
</dbReference>
<evidence type="ECO:0000256" key="2">
    <source>
        <dbReference type="ARBA" id="ARBA00011738"/>
    </source>
</evidence>
<evidence type="ECO:0000256" key="4">
    <source>
        <dbReference type="ARBA" id="ARBA00023125"/>
    </source>
</evidence>
<dbReference type="InterPro" id="IPR051358">
    <property type="entry name" value="TF_AMS/ICE1/BHLH6-like"/>
</dbReference>
<dbReference type="SMART" id="SM00353">
    <property type="entry name" value="HLH"/>
    <property type="match status" value="1"/>
</dbReference>